<proteinExistence type="predicted"/>
<name>A0A2T2N1F0_CORCC</name>
<reference evidence="3 4" key="1">
    <citation type="journal article" date="2018" name="Front. Microbiol.">
        <title>Genome-Wide Analysis of Corynespora cassiicola Leaf Fall Disease Putative Effectors.</title>
        <authorList>
            <person name="Lopez D."/>
            <person name="Ribeiro S."/>
            <person name="Label P."/>
            <person name="Fumanal B."/>
            <person name="Venisse J.S."/>
            <person name="Kohler A."/>
            <person name="de Oliveira R.R."/>
            <person name="Labutti K."/>
            <person name="Lipzen A."/>
            <person name="Lail K."/>
            <person name="Bauer D."/>
            <person name="Ohm R.A."/>
            <person name="Barry K.W."/>
            <person name="Spatafora J."/>
            <person name="Grigoriev I.V."/>
            <person name="Martin F.M."/>
            <person name="Pujade-Renaud V."/>
        </authorList>
    </citation>
    <scope>NUCLEOTIDE SEQUENCE [LARGE SCALE GENOMIC DNA]</scope>
    <source>
        <strain evidence="3 4">Philippines</strain>
    </source>
</reference>
<dbReference type="InterPro" id="IPR031348">
    <property type="entry name" value="PigL_N"/>
</dbReference>
<dbReference type="EMBL" id="KZ678160">
    <property type="protein sequence ID" value="PSN59263.1"/>
    <property type="molecule type" value="Genomic_DNA"/>
</dbReference>
<accession>A0A2T2N1F0</accession>
<evidence type="ECO:0000313" key="4">
    <source>
        <dbReference type="Proteomes" id="UP000240883"/>
    </source>
</evidence>
<dbReference type="AlphaFoldDB" id="A0A2T2N1F0"/>
<feature type="domain" description="Azaphilone pigments biosynthesis cluster protein L N-terminal" evidence="2">
    <location>
        <begin position="1"/>
        <end position="202"/>
    </location>
</feature>
<dbReference type="OrthoDB" id="432483at2759"/>
<dbReference type="Proteomes" id="UP000240883">
    <property type="component" value="Unassembled WGS sequence"/>
</dbReference>
<protein>
    <recommendedName>
        <fullName evidence="2">Azaphilone pigments biosynthesis cluster protein L N-terminal domain-containing protein</fullName>
    </recommendedName>
</protein>
<keyword evidence="1" id="KW-0175">Coiled coil</keyword>
<feature type="coiled-coil region" evidence="1">
    <location>
        <begin position="154"/>
        <end position="206"/>
    </location>
</feature>
<evidence type="ECO:0000313" key="3">
    <source>
        <dbReference type="EMBL" id="PSN59263.1"/>
    </source>
</evidence>
<keyword evidence="4" id="KW-1185">Reference proteome</keyword>
<evidence type="ECO:0000256" key="1">
    <source>
        <dbReference type="SAM" id="Coils"/>
    </source>
</evidence>
<gene>
    <name evidence="3" type="ORF">BS50DRAFT_537746</name>
</gene>
<organism evidence="3 4">
    <name type="scientific">Corynespora cassiicola Philippines</name>
    <dbReference type="NCBI Taxonomy" id="1448308"/>
    <lineage>
        <taxon>Eukaryota</taxon>
        <taxon>Fungi</taxon>
        <taxon>Dikarya</taxon>
        <taxon>Ascomycota</taxon>
        <taxon>Pezizomycotina</taxon>
        <taxon>Dothideomycetes</taxon>
        <taxon>Pleosporomycetidae</taxon>
        <taxon>Pleosporales</taxon>
        <taxon>Corynesporascaceae</taxon>
        <taxon>Corynespora</taxon>
    </lineage>
</organism>
<sequence length="299" mass="33308">MDPFSITAGALGITTFATNSISQLHNFVCGLTEAEDVVQDIVSDLEGIQRTLAALEQLAVSDEASFIAAREDLIRAGVVEAVNRCGDACNDFSSNLKKWTKHSSTLKLSLRDRFSVGVWNRERIRTFKTHLQSCEATVQFAATSSQLIIQLRSEKVSEVDRENLKQQLQALESKIQDHLDLTRKLQHETQERKRELQEDLEDEDDEGAQRLLAIKEVERQCRLLEANQISCGVVFSQARSKRSGQEIGKVITLDESRAMVGLPEAVVGKINQRIEEVRTEKGSHAIVGVFGGNVSMKDL</sequence>
<evidence type="ECO:0000259" key="2">
    <source>
        <dbReference type="Pfam" id="PF17111"/>
    </source>
</evidence>
<dbReference type="Pfam" id="PF17111">
    <property type="entry name" value="PigL_N"/>
    <property type="match status" value="1"/>
</dbReference>